<dbReference type="EMBL" id="CP023275">
    <property type="protein sequence ID" value="ATB69192.1"/>
    <property type="molecule type" value="Genomic_DNA"/>
</dbReference>
<evidence type="ECO:0000256" key="2">
    <source>
        <dbReference type="ARBA" id="ARBA00022741"/>
    </source>
</evidence>
<keyword evidence="1" id="KW-0813">Transport</keyword>
<organism evidence="5 6">
    <name type="scientific">Sulfurospirillum diekertiae</name>
    <dbReference type="NCBI Taxonomy" id="1854492"/>
    <lineage>
        <taxon>Bacteria</taxon>
        <taxon>Pseudomonadati</taxon>
        <taxon>Campylobacterota</taxon>
        <taxon>Epsilonproteobacteria</taxon>
        <taxon>Campylobacterales</taxon>
        <taxon>Sulfurospirillaceae</taxon>
        <taxon>Sulfurospirillum</taxon>
    </lineage>
</organism>
<evidence type="ECO:0000256" key="1">
    <source>
        <dbReference type="ARBA" id="ARBA00022448"/>
    </source>
</evidence>
<dbReference type="SMART" id="SM00382">
    <property type="entry name" value="AAA"/>
    <property type="match status" value="1"/>
</dbReference>
<name>A0A290HCC1_9BACT</name>
<sequence>MSQIVIQNLSKLYNPNKPNAFYALKNINLSIEDGQIVILKGVSGSGKSTLLSLIGGLSKPSSGEILVNAQNIAKLPDIMSSAFRHQKIGFIFQSFNLLEGLSVYQNILAPLALTKLGKEAIHEKVSLAMQLANIEHKKDQKVGSLSGGERQRCAIARAVVMEPEIILADEPTANLDKENSLMFIEILKKFKLLHKTVVIATHDTLFDDLACIDRCIQMRDGELVL</sequence>
<dbReference type="Pfam" id="PF00005">
    <property type="entry name" value="ABC_tran"/>
    <property type="match status" value="1"/>
</dbReference>
<dbReference type="SUPFAM" id="SSF52540">
    <property type="entry name" value="P-loop containing nucleoside triphosphate hydrolases"/>
    <property type="match status" value="1"/>
</dbReference>
<dbReference type="GO" id="GO:0016887">
    <property type="term" value="F:ATP hydrolysis activity"/>
    <property type="evidence" value="ECO:0007669"/>
    <property type="project" value="InterPro"/>
</dbReference>
<dbReference type="InterPro" id="IPR003593">
    <property type="entry name" value="AAA+_ATPase"/>
</dbReference>
<dbReference type="OrthoDB" id="9809450at2"/>
<dbReference type="PANTHER" id="PTHR24220:SF86">
    <property type="entry name" value="ABC TRANSPORTER ABCH.1"/>
    <property type="match status" value="1"/>
</dbReference>
<dbReference type="AlphaFoldDB" id="A0A290HCC1"/>
<dbReference type="CDD" id="cd03255">
    <property type="entry name" value="ABC_MJ0796_LolCDE_FtsE"/>
    <property type="match status" value="1"/>
</dbReference>
<evidence type="ECO:0000313" key="5">
    <source>
        <dbReference type="EMBL" id="ATB69192.1"/>
    </source>
</evidence>
<proteinExistence type="predicted"/>
<evidence type="ECO:0000256" key="3">
    <source>
        <dbReference type="ARBA" id="ARBA00022840"/>
    </source>
</evidence>
<keyword evidence="3" id="KW-0067">ATP-binding</keyword>
<dbReference type="GO" id="GO:0005524">
    <property type="term" value="F:ATP binding"/>
    <property type="evidence" value="ECO:0007669"/>
    <property type="project" value="UniProtKB-KW"/>
</dbReference>
<dbReference type="GO" id="GO:0005886">
    <property type="term" value="C:plasma membrane"/>
    <property type="evidence" value="ECO:0007669"/>
    <property type="project" value="TreeGrafter"/>
</dbReference>
<dbReference type="GO" id="GO:0022857">
    <property type="term" value="F:transmembrane transporter activity"/>
    <property type="evidence" value="ECO:0007669"/>
    <property type="project" value="TreeGrafter"/>
</dbReference>
<dbReference type="InterPro" id="IPR015854">
    <property type="entry name" value="ABC_transpr_LolD-like"/>
</dbReference>
<keyword evidence="2" id="KW-0547">Nucleotide-binding</keyword>
<evidence type="ECO:0000259" key="4">
    <source>
        <dbReference type="PROSITE" id="PS50893"/>
    </source>
</evidence>
<feature type="domain" description="ABC transporter" evidence="4">
    <location>
        <begin position="4"/>
        <end position="225"/>
    </location>
</feature>
<dbReference type="KEGG" id="sulj:SJPD1_1080"/>
<dbReference type="InterPro" id="IPR027417">
    <property type="entry name" value="P-loop_NTPase"/>
</dbReference>
<dbReference type="Gene3D" id="3.40.50.300">
    <property type="entry name" value="P-loop containing nucleotide triphosphate hydrolases"/>
    <property type="match status" value="1"/>
</dbReference>
<dbReference type="Proteomes" id="UP000217349">
    <property type="component" value="Chromosome"/>
</dbReference>
<reference evidence="6" key="1">
    <citation type="submission" date="2017-09" db="EMBL/GenBank/DDBJ databases">
        <title>The complete genome of Sulfurospirillum sp. JPD-1.</title>
        <authorList>
            <person name="Goris T."/>
        </authorList>
    </citation>
    <scope>NUCLEOTIDE SEQUENCE [LARGE SCALE GENOMIC DNA]</scope>
    <source>
        <strain evidence="6">JPD-1</strain>
    </source>
</reference>
<dbReference type="PANTHER" id="PTHR24220">
    <property type="entry name" value="IMPORT ATP-BINDING PROTEIN"/>
    <property type="match status" value="1"/>
</dbReference>
<gene>
    <name evidence="5" type="ORF">SJPD1_1080</name>
</gene>
<accession>A0A290HCC1</accession>
<dbReference type="PROSITE" id="PS50893">
    <property type="entry name" value="ABC_TRANSPORTER_2"/>
    <property type="match status" value="1"/>
</dbReference>
<dbReference type="InterPro" id="IPR003439">
    <property type="entry name" value="ABC_transporter-like_ATP-bd"/>
</dbReference>
<protein>
    <submittedName>
        <fullName evidence="5">ABC transporter, ATPase</fullName>
    </submittedName>
</protein>
<dbReference type="InterPro" id="IPR017911">
    <property type="entry name" value="MacB-like_ATP-bd"/>
</dbReference>
<dbReference type="RefSeq" id="WP_096046294.1">
    <property type="nucleotide sequence ID" value="NZ_CP023275.1"/>
</dbReference>
<evidence type="ECO:0000313" key="6">
    <source>
        <dbReference type="Proteomes" id="UP000217349"/>
    </source>
</evidence>